<accession>A0A0G0TUZ2</accession>
<feature type="domain" description="GIY-YIG" evidence="2">
    <location>
        <begin position="2"/>
        <end position="78"/>
    </location>
</feature>
<evidence type="ECO:0000313" key="4">
    <source>
        <dbReference type="Proteomes" id="UP000034881"/>
    </source>
</evidence>
<dbReference type="InterPro" id="IPR035901">
    <property type="entry name" value="GIY-YIG_endonuc_sf"/>
</dbReference>
<dbReference type="SUPFAM" id="SSF82771">
    <property type="entry name" value="GIY-YIG endonuclease"/>
    <property type="match status" value="1"/>
</dbReference>
<sequence length="99" mass="11596">MKSYFVYILASKTGTLYIGITDNLERRISEHKNKLIPGFTSKYNISRLMYYEVFGRVEDAIAAEKKLKGWSRQKKMELIRTINPITKDLAEGLNLEMFR</sequence>
<dbReference type="PANTHER" id="PTHR34477:SF5">
    <property type="entry name" value="BSL5627 PROTEIN"/>
    <property type="match status" value="1"/>
</dbReference>
<evidence type="ECO:0000259" key="2">
    <source>
        <dbReference type="PROSITE" id="PS50164"/>
    </source>
</evidence>
<name>A0A0G0TUZ2_9BACT</name>
<dbReference type="Pfam" id="PF01541">
    <property type="entry name" value="GIY-YIG"/>
    <property type="match status" value="1"/>
</dbReference>
<dbReference type="Gene3D" id="3.40.1440.10">
    <property type="entry name" value="GIY-YIG endonuclease"/>
    <property type="match status" value="1"/>
</dbReference>
<dbReference type="PROSITE" id="PS50164">
    <property type="entry name" value="GIY_YIG"/>
    <property type="match status" value="1"/>
</dbReference>
<dbReference type="Proteomes" id="UP000034881">
    <property type="component" value="Unassembled WGS sequence"/>
</dbReference>
<evidence type="ECO:0000256" key="1">
    <source>
        <dbReference type="ARBA" id="ARBA00007435"/>
    </source>
</evidence>
<protein>
    <submittedName>
        <fullName evidence="3">Excinuclease ABC subunit C</fullName>
    </submittedName>
</protein>
<dbReference type="EMBL" id="LBYB01000007">
    <property type="protein sequence ID" value="KKR41717.1"/>
    <property type="molecule type" value="Genomic_DNA"/>
</dbReference>
<organism evidence="3 4">
    <name type="scientific">Candidatus Daviesbacteria bacterium GW2011_GWC2_40_12</name>
    <dbReference type="NCBI Taxonomy" id="1618431"/>
    <lineage>
        <taxon>Bacteria</taxon>
        <taxon>Candidatus Daviesiibacteriota</taxon>
    </lineage>
</organism>
<comment type="caution">
    <text evidence="3">The sequence shown here is derived from an EMBL/GenBank/DDBJ whole genome shotgun (WGS) entry which is preliminary data.</text>
</comment>
<gene>
    <name evidence="3" type="ORF">UT77_C0007G0019</name>
</gene>
<dbReference type="AlphaFoldDB" id="A0A0G0TUZ2"/>
<comment type="similarity">
    <text evidence="1">Belongs to the UPF0213 family.</text>
</comment>
<dbReference type="InterPro" id="IPR000305">
    <property type="entry name" value="GIY-YIG_endonuc"/>
</dbReference>
<dbReference type="CDD" id="cd10448">
    <property type="entry name" value="GIY-YIG_unchar_3"/>
    <property type="match status" value="1"/>
</dbReference>
<evidence type="ECO:0000313" key="3">
    <source>
        <dbReference type="EMBL" id="KKR41717.1"/>
    </source>
</evidence>
<dbReference type="InterPro" id="IPR050190">
    <property type="entry name" value="UPF0213_domain"/>
</dbReference>
<dbReference type="PANTHER" id="PTHR34477">
    <property type="entry name" value="UPF0213 PROTEIN YHBQ"/>
    <property type="match status" value="1"/>
</dbReference>
<reference evidence="3 4" key="1">
    <citation type="journal article" date="2015" name="Nature">
        <title>rRNA introns, odd ribosomes, and small enigmatic genomes across a large radiation of phyla.</title>
        <authorList>
            <person name="Brown C.T."/>
            <person name="Hug L.A."/>
            <person name="Thomas B.C."/>
            <person name="Sharon I."/>
            <person name="Castelle C.J."/>
            <person name="Singh A."/>
            <person name="Wilkins M.J."/>
            <person name="Williams K.H."/>
            <person name="Banfield J.F."/>
        </authorList>
    </citation>
    <scope>NUCLEOTIDE SEQUENCE [LARGE SCALE GENOMIC DNA]</scope>
</reference>
<proteinExistence type="inferred from homology"/>